<evidence type="ECO:0000259" key="2">
    <source>
        <dbReference type="Pfam" id="PF12499"/>
    </source>
</evidence>
<accession>D8TS30</accession>
<reference evidence="3 4" key="1">
    <citation type="journal article" date="2010" name="Science">
        <title>Genomic analysis of organismal complexity in the multicellular green alga Volvox carteri.</title>
        <authorList>
            <person name="Prochnik S.E."/>
            <person name="Umen J."/>
            <person name="Nedelcu A.M."/>
            <person name="Hallmann A."/>
            <person name="Miller S.M."/>
            <person name="Nishii I."/>
            <person name="Ferris P."/>
            <person name="Kuo A."/>
            <person name="Mitros T."/>
            <person name="Fritz-Laylin L.K."/>
            <person name="Hellsten U."/>
            <person name="Chapman J."/>
            <person name="Simakov O."/>
            <person name="Rensing S.A."/>
            <person name="Terry A."/>
            <person name="Pangilinan J."/>
            <person name="Kapitonov V."/>
            <person name="Jurka J."/>
            <person name="Salamov A."/>
            <person name="Shapiro H."/>
            <person name="Schmutz J."/>
            <person name="Grimwood J."/>
            <person name="Lindquist E."/>
            <person name="Lucas S."/>
            <person name="Grigoriev I.V."/>
            <person name="Schmitt R."/>
            <person name="Kirk D."/>
            <person name="Rokhsar D.S."/>
        </authorList>
    </citation>
    <scope>NUCLEOTIDE SEQUENCE [LARGE SCALE GENOMIC DNA]</scope>
    <source>
        <strain evidence="4">f. Nagariensis / Eve</strain>
    </source>
</reference>
<dbReference type="InterPro" id="IPR024616">
    <property type="entry name" value="Pherophorin"/>
</dbReference>
<keyword evidence="4" id="KW-1185">Reference proteome</keyword>
<gene>
    <name evidence="3" type="ORF">VOLCADRAFT_89528</name>
</gene>
<proteinExistence type="predicted"/>
<organism evidence="4">
    <name type="scientific">Volvox carteri f. nagariensis</name>
    <dbReference type="NCBI Taxonomy" id="3068"/>
    <lineage>
        <taxon>Eukaryota</taxon>
        <taxon>Viridiplantae</taxon>
        <taxon>Chlorophyta</taxon>
        <taxon>core chlorophytes</taxon>
        <taxon>Chlorophyceae</taxon>
        <taxon>CS clade</taxon>
        <taxon>Chlamydomonadales</taxon>
        <taxon>Volvocaceae</taxon>
        <taxon>Volvox</taxon>
    </lineage>
</organism>
<evidence type="ECO:0000313" key="4">
    <source>
        <dbReference type="Proteomes" id="UP000001058"/>
    </source>
</evidence>
<feature type="domain" description="Pherophorin" evidence="2">
    <location>
        <begin position="195"/>
        <end position="347"/>
    </location>
</feature>
<evidence type="ECO:0000313" key="3">
    <source>
        <dbReference type="EMBL" id="EFJ49754.1"/>
    </source>
</evidence>
<keyword evidence="1" id="KW-0732">Signal</keyword>
<dbReference type="InParanoid" id="D8TS30"/>
<dbReference type="Pfam" id="PF12499">
    <property type="entry name" value="DUF3707"/>
    <property type="match status" value="1"/>
</dbReference>
<sequence length="356" mass="39075">MKNILLAALCVVAVFSASHALSSPLSPPPTRYQAFPYCAKCVALESIYRLKPDFSGLGNRTFCFTLEVNPLNADFMCKNAPIYKMDIQSDLLNSSASYILRPPVVPQITCTSDFIKVCLNLDLYANATKLHPVVGENAGRWLNYALTSTCAASRSKFNLTIAVGGDGDWKNGNVSFRCFNASDVLPCQGSDQNVTCNCNMTRNITPFAALPTMSGPFTGRKNTKLYCFNITLVKPIEPNSTCGKSNLLDKVIIWADDTIYRSSIKSIALYAAGDTSAKYVVPNWNKFGSQQVKATGIGWTNDKANGGAICLELDQDVDLSDFCLWRFPQQKNSCMVSLFDTSYKCCPTYRPMALTT</sequence>
<dbReference type="RefSeq" id="XP_002949261.1">
    <property type="nucleotide sequence ID" value="XM_002949215.1"/>
</dbReference>
<name>D8TS30_VOLCA</name>
<dbReference type="EMBL" id="GL378334">
    <property type="protein sequence ID" value="EFJ49754.1"/>
    <property type="molecule type" value="Genomic_DNA"/>
</dbReference>
<evidence type="ECO:0000256" key="1">
    <source>
        <dbReference type="SAM" id="SignalP"/>
    </source>
</evidence>
<protein>
    <recommendedName>
        <fullName evidence="2">Pherophorin domain-containing protein</fullName>
    </recommendedName>
</protein>
<feature type="chain" id="PRO_5003123819" description="Pherophorin domain-containing protein" evidence="1">
    <location>
        <begin position="21"/>
        <end position="356"/>
    </location>
</feature>
<feature type="signal peptide" evidence="1">
    <location>
        <begin position="1"/>
        <end position="20"/>
    </location>
</feature>
<dbReference type="GeneID" id="9623834"/>
<dbReference type="KEGG" id="vcn:VOLCADRAFT_89528"/>
<dbReference type="Proteomes" id="UP000001058">
    <property type="component" value="Unassembled WGS sequence"/>
</dbReference>
<dbReference type="AlphaFoldDB" id="D8TS30"/>